<dbReference type="Proteomes" id="UP000306509">
    <property type="component" value="Unassembled WGS sequence"/>
</dbReference>
<keyword evidence="3" id="KW-1185">Reference proteome</keyword>
<gene>
    <name evidence="2" type="primary">ubiE</name>
    <name evidence="2" type="ORF">DSM106044_05049</name>
</gene>
<dbReference type="InterPro" id="IPR029063">
    <property type="entry name" value="SAM-dependent_MTases_sf"/>
</dbReference>
<evidence type="ECO:0000259" key="1">
    <source>
        <dbReference type="Pfam" id="PF13847"/>
    </source>
</evidence>
<dbReference type="GO" id="GO:0043770">
    <property type="term" value="F:demethylmenaquinone methyltransferase activity"/>
    <property type="evidence" value="ECO:0007669"/>
    <property type="project" value="UniProtKB-EC"/>
</dbReference>
<dbReference type="AlphaFoldDB" id="A0A4U8Q1W5"/>
<protein>
    <submittedName>
        <fullName evidence="2">Demethylmenaquinone methyltransferase</fullName>
        <ecNumber evidence="2">2.1.1.163</ecNumber>
    </submittedName>
</protein>
<feature type="domain" description="Methyltransferase" evidence="1">
    <location>
        <begin position="37"/>
        <end position="142"/>
    </location>
</feature>
<dbReference type="EC" id="2.1.1.163" evidence="2"/>
<dbReference type="Gene3D" id="3.40.50.150">
    <property type="entry name" value="Vaccinia Virus protein VP39"/>
    <property type="match status" value="1"/>
</dbReference>
<sequence length="301" mass="34694">MLSWSKYFQNPTYLELTRKHLISEELRPVILNYCGIHNEAKVLDVGCGTGYFSRFIAEGNKTAHVVGLEFEQSFIEYAQNEAKEKLLDIAFIQGDALHLPFEDESFDAVTSHTFLTSVSDTSKSLKEMMRVCKKGGTISSITAMSFVPSIFHNGYYNRECLWVVPLARLSDKMWRMYEAVNPIKNYMNSTASAEIPHLFAISGLKEICAYPIGKLFSLSNALISYEERVAYLDQTFESERQKLDTYLELKEAREFFSEEDAREYLTLLEQKHNYYKTHPMENEIWEWTGGANVLISGKRKE</sequence>
<dbReference type="CDD" id="cd02440">
    <property type="entry name" value="AdoMet_MTases"/>
    <property type="match status" value="1"/>
</dbReference>
<reference evidence="2 3" key="1">
    <citation type="journal article" date="2019" name="Anaerobe">
        <title>Detection of Robinsoniella peoriensis in multiple bone samples of a trauma patient.</title>
        <authorList>
            <person name="Schrottner P."/>
            <person name="Hartwich K."/>
            <person name="Bunk B."/>
            <person name="Schober I."/>
            <person name="Helbig S."/>
            <person name="Rudolph W.W."/>
            <person name="Gunzer F."/>
        </authorList>
    </citation>
    <scope>NUCLEOTIDE SEQUENCE [LARGE SCALE GENOMIC DNA]</scope>
    <source>
        <strain evidence="2 3">DSM 106044</strain>
    </source>
</reference>
<dbReference type="EMBL" id="QGQD01000104">
    <property type="protein sequence ID" value="TLC98143.1"/>
    <property type="molecule type" value="Genomic_DNA"/>
</dbReference>
<dbReference type="Pfam" id="PF13847">
    <property type="entry name" value="Methyltransf_31"/>
    <property type="match status" value="1"/>
</dbReference>
<accession>A0A4U8Q1W5</accession>
<name>A0A4U8Q1W5_9FIRM</name>
<keyword evidence="2" id="KW-0489">Methyltransferase</keyword>
<evidence type="ECO:0000313" key="2">
    <source>
        <dbReference type="EMBL" id="TLC98143.1"/>
    </source>
</evidence>
<dbReference type="SUPFAM" id="SSF53335">
    <property type="entry name" value="S-adenosyl-L-methionine-dependent methyltransferases"/>
    <property type="match status" value="1"/>
</dbReference>
<comment type="caution">
    <text evidence="2">The sequence shown here is derived from an EMBL/GenBank/DDBJ whole genome shotgun (WGS) entry which is preliminary data.</text>
</comment>
<evidence type="ECO:0000313" key="3">
    <source>
        <dbReference type="Proteomes" id="UP000306509"/>
    </source>
</evidence>
<dbReference type="PANTHER" id="PTHR43591">
    <property type="entry name" value="METHYLTRANSFERASE"/>
    <property type="match status" value="1"/>
</dbReference>
<organism evidence="2 3">
    <name type="scientific">Robinsoniella peoriensis</name>
    <dbReference type="NCBI Taxonomy" id="180332"/>
    <lineage>
        <taxon>Bacteria</taxon>
        <taxon>Bacillati</taxon>
        <taxon>Bacillota</taxon>
        <taxon>Clostridia</taxon>
        <taxon>Lachnospirales</taxon>
        <taxon>Lachnospiraceae</taxon>
        <taxon>Robinsoniella</taxon>
    </lineage>
</organism>
<dbReference type="PANTHER" id="PTHR43591:SF24">
    <property type="entry name" value="2-METHOXY-6-POLYPRENYL-1,4-BENZOQUINOL METHYLASE, MITOCHONDRIAL"/>
    <property type="match status" value="1"/>
</dbReference>
<dbReference type="GO" id="GO:0032259">
    <property type="term" value="P:methylation"/>
    <property type="evidence" value="ECO:0007669"/>
    <property type="project" value="UniProtKB-KW"/>
</dbReference>
<dbReference type="InterPro" id="IPR025714">
    <property type="entry name" value="Methyltranfer_dom"/>
</dbReference>
<proteinExistence type="predicted"/>
<dbReference type="STRING" id="180332.GCA_000797495_03410"/>
<keyword evidence="2" id="KW-0808">Transferase</keyword>